<evidence type="ECO:0000256" key="1">
    <source>
        <dbReference type="ARBA" id="ARBA00004651"/>
    </source>
</evidence>
<feature type="transmembrane region" description="Helical" evidence="8">
    <location>
        <begin position="21"/>
        <end position="39"/>
    </location>
</feature>
<feature type="transmembrane region" description="Helical" evidence="8">
    <location>
        <begin position="280"/>
        <end position="300"/>
    </location>
</feature>
<feature type="transmembrane region" description="Helical" evidence="8">
    <location>
        <begin position="111"/>
        <end position="133"/>
    </location>
</feature>
<evidence type="ECO:0000256" key="7">
    <source>
        <dbReference type="ARBA" id="ARBA00023136"/>
    </source>
</evidence>
<comment type="caution">
    <text evidence="10">The sequence shown here is derived from an EMBL/GenBank/DDBJ whole genome shotgun (WGS) entry which is preliminary data.</text>
</comment>
<evidence type="ECO:0000256" key="8">
    <source>
        <dbReference type="SAM" id="Phobius"/>
    </source>
</evidence>
<dbReference type="InterPro" id="IPR037185">
    <property type="entry name" value="EmrE-like"/>
</dbReference>
<feature type="transmembrane region" description="Helical" evidence="8">
    <location>
        <begin position="224"/>
        <end position="246"/>
    </location>
</feature>
<evidence type="ECO:0000256" key="4">
    <source>
        <dbReference type="ARBA" id="ARBA00022475"/>
    </source>
</evidence>
<evidence type="ECO:0000256" key="5">
    <source>
        <dbReference type="ARBA" id="ARBA00022692"/>
    </source>
</evidence>
<dbReference type="InterPro" id="IPR000620">
    <property type="entry name" value="EamA_dom"/>
</dbReference>
<dbReference type="STRING" id="158500.BES08_15825"/>
<dbReference type="GO" id="GO:0005886">
    <property type="term" value="C:plasma membrane"/>
    <property type="evidence" value="ECO:0007669"/>
    <property type="project" value="UniProtKB-SubCell"/>
</dbReference>
<organism evidence="10 11">
    <name type="scientific">Novosphingobium resinovorum</name>
    <dbReference type="NCBI Taxonomy" id="158500"/>
    <lineage>
        <taxon>Bacteria</taxon>
        <taxon>Pseudomonadati</taxon>
        <taxon>Pseudomonadota</taxon>
        <taxon>Alphaproteobacteria</taxon>
        <taxon>Sphingomonadales</taxon>
        <taxon>Sphingomonadaceae</taxon>
        <taxon>Novosphingobium</taxon>
    </lineage>
</organism>
<dbReference type="eggNOG" id="COG2962">
    <property type="taxonomic scope" value="Bacteria"/>
</dbReference>
<dbReference type="AlphaFoldDB" id="A0A031JKB5"/>
<dbReference type="PANTHER" id="PTHR22911">
    <property type="entry name" value="ACYL-MALONYL CONDENSING ENZYME-RELATED"/>
    <property type="match status" value="1"/>
</dbReference>
<dbReference type="PANTHER" id="PTHR22911:SF137">
    <property type="entry name" value="SOLUTE CARRIER FAMILY 35 MEMBER G2-RELATED"/>
    <property type="match status" value="1"/>
</dbReference>
<reference evidence="10 11" key="1">
    <citation type="submission" date="2014-03" db="EMBL/GenBank/DDBJ databases">
        <title>Whole genome sequence of Novosphingobium resinovorum KF1.</title>
        <authorList>
            <person name="Gan H.M."/>
            <person name="Gan H.Y."/>
            <person name="Chew T.H."/>
            <person name="Savka M.A."/>
        </authorList>
    </citation>
    <scope>NUCLEOTIDE SEQUENCE [LARGE SCALE GENOMIC DNA]</scope>
    <source>
        <strain evidence="10 11">KF1</strain>
    </source>
</reference>
<evidence type="ECO:0000313" key="11">
    <source>
        <dbReference type="Proteomes" id="UP000024329"/>
    </source>
</evidence>
<protein>
    <submittedName>
        <fullName evidence="10">RarD protein</fullName>
    </submittedName>
</protein>
<feature type="domain" description="EamA" evidence="9">
    <location>
        <begin position="21"/>
        <end position="155"/>
    </location>
</feature>
<keyword evidence="3" id="KW-0813">Transport</keyword>
<sequence>MQPMPETMPRQMPRHSPSVSGLLPAFGAYGIWCLFPLYFALLKDVAPFEVVVWRLMCTLPFCLIAVAVLRQGPALRAALTNPRTLATLALSGFLIGANWLIYVVAIMEGHVLAASLGYYINPLMNILAATVFLKEKLKRRQWIAVALATIGVALLAKGALDTLWISLMLALSFACYGLARKLAPVAALPGLTVETLVLFVPALGLMWWQMQAPGGLAMGSSTRISLLLLCAGPLTAIPLMLFATAARALPFSVLGFIQFVTPTGLFLMSVFIFHEPLRPIQLVCFAFIWAAVGVFCWDILSRRN</sequence>
<gene>
    <name evidence="10" type="ORF">BV97_04775</name>
</gene>
<keyword evidence="6 8" id="KW-1133">Transmembrane helix</keyword>
<evidence type="ECO:0000313" key="10">
    <source>
        <dbReference type="EMBL" id="EZP74579.1"/>
    </source>
</evidence>
<name>A0A031JKB5_9SPHN</name>
<comment type="similarity">
    <text evidence="2">Belongs to the EamA transporter family.</text>
</comment>
<dbReference type="InterPro" id="IPR004626">
    <property type="entry name" value="RarD"/>
</dbReference>
<feature type="transmembrane region" description="Helical" evidence="8">
    <location>
        <begin position="84"/>
        <end position="105"/>
    </location>
</feature>
<dbReference type="Proteomes" id="UP000024329">
    <property type="component" value="Unassembled WGS sequence"/>
</dbReference>
<dbReference type="SUPFAM" id="SSF103481">
    <property type="entry name" value="Multidrug resistance efflux transporter EmrE"/>
    <property type="match status" value="2"/>
</dbReference>
<comment type="subcellular location">
    <subcellularLocation>
        <location evidence="1">Cell membrane</location>
        <topology evidence="1">Multi-pass membrane protein</topology>
    </subcellularLocation>
</comment>
<dbReference type="PATRIC" id="fig|158500.4.peg.4851"/>
<feature type="transmembrane region" description="Helical" evidence="8">
    <location>
        <begin position="51"/>
        <end position="72"/>
    </location>
</feature>
<evidence type="ECO:0000256" key="6">
    <source>
        <dbReference type="ARBA" id="ARBA00022989"/>
    </source>
</evidence>
<feature type="transmembrane region" description="Helical" evidence="8">
    <location>
        <begin position="186"/>
        <end position="208"/>
    </location>
</feature>
<evidence type="ECO:0000259" key="9">
    <source>
        <dbReference type="Pfam" id="PF00892"/>
    </source>
</evidence>
<accession>A0A031JKB5</accession>
<evidence type="ECO:0000256" key="2">
    <source>
        <dbReference type="ARBA" id="ARBA00007362"/>
    </source>
</evidence>
<proteinExistence type="inferred from homology"/>
<feature type="transmembrane region" description="Helical" evidence="8">
    <location>
        <begin position="253"/>
        <end position="274"/>
    </location>
</feature>
<dbReference type="EMBL" id="JFYZ01000043">
    <property type="protein sequence ID" value="EZP74579.1"/>
    <property type="molecule type" value="Genomic_DNA"/>
</dbReference>
<feature type="transmembrane region" description="Helical" evidence="8">
    <location>
        <begin position="140"/>
        <end position="156"/>
    </location>
</feature>
<dbReference type="Pfam" id="PF00892">
    <property type="entry name" value="EamA"/>
    <property type="match status" value="1"/>
</dbReference>
<evidence type="ECO:0000256" key="3">
    <source>
        <dbReference type="ARBA" id="ARBA00022448"/>
    </source>
</evidence>
<keyword evidence="4" id="KW-1003">Cell membrane</keyword>
<keyword evidence="5 8" id="KW-0812">Transmembrane</keyword>
<keyword evidence="7 8" id="KW-0472">Membrane</keyword>
<dbReference type="NCBIfam" id="TIGR00688">
    <property type="entry name" value="rarD"/>
    <property type="match status" value="1"/>
</dbReference>